<evidence type="ECO:0000256" key="1">
    <source>
        <dbReference type="SAM" id="SignalP"/>
    </source>
</evidence>
<dbReference type="EMBL" id="GBBM01004702">
    <property type="protein sequence ID" value="JAC30716.1"/>
    <property type="molecule type" value="mRNA"/>
</dbReference>
<dbReference type="Gene3D" id="2.40.128.20">
    <property type="match status" value="1"/>
</dbReference>
<dbReference type="InterPro" id="IPR012674">
    <property type="entry name" value="Calycin"/>
</dbReference>
<dbReference type="AlphaFoldDB" id="A0A023G911"/>
<feature type="signal peptide" evidence="1">
    <location>
        <begin position="1"/>
        <end position="20"/>
    </location>
</feature>
<name>A0A023G911_AMBTT</name>
<evidence type="ECO:0000313" key="2">
    <source>
        <dbReference type="EMBL" id="JAC30716.1"/>
    </source>
</evidence>
<organism evidence="2">
    <name type="scientific">Amblyomma triste</name>
    <name type="common">Neotropical tick</name>
    <dbReference type="NCBI Taxonomy" id="251400"/>
    <lineage>
        <taxon>Eukaryota</taxon>
        <taxon>Metazoa</taxon>
        <taxon>Ecdysozoa</taxon>
        <taxon>Arthropoda</taxon>
        <taxon>Chelicerata</taxon>
        <taxon>Arachnida</taxon>
        <taxon>Acari</taxon>
        <taxon>Parasitiformes</taxon>
        <taxon>Ixodida</taxon>
        <taxon>Ixodoidea</taxon>
        <taxon>Ixodidae</taxon>
        <taxon>Amblyomminae</taxon>
        <taxon>Amblyomma</taxon>
    </lineage>
</organism>
<feature type="chain" id="PRO_5001518381" evidence="1">
    <location>
        <begin position="21"/>
        <end position="176"/>
    </location>
</feature>
<sequence>MTLRLSTLLLAVFAASTTLGDETSETISKQLQEAVAVTANAVAYFSSVEDPILKCLTSSLAAYEPDNLFAVFRYHYQAHDGEPRTDIDYCVNLTVTDTFTFGFRACEDGPDSSSVQMYYFNGLSCFVGTFPLLGNDYCLLWANQDFKDAVSEECVTGFDKNCGPERYILYDKEQCS</sequence>
<reference evidence="2" key="1">
    <citation type="submission" date="2014-03" db="EMBL/GenBank/DDBJ databases">
        <title>The sialotranscriptome of Amblyomma triste, Amblyomma parvum and Amblyomma cajennense ticks, uncovered by 454-based RNA-seq.</title>
        <authorList>
            <person name="Garcia G.R."/>
            <person name="Gardinassi L.G."/>
            <person name="Ribeiro J.M."/>
            <person name="Anatriello E."/>
            <person name="Ferreira B.R."/>
            <person name="Moreira H.N."/>
            <person name="Mafra C."/>
            <person name="Olegario M.M."/>
            <person name="Szabo P.J."/>
            <person name="Miranda-Santos I.K."/>
            <person name="Maruyama S.R."/>
        </authorList>
    </citation>
    <scope>NUCLEOTIDE SEQUENCE</scope>
    <source>
        <strain evidence="2">Mato Grasso do Sul</strain>
        <tissue evidence="2">Salivary glands</tissue>
    </source>
</reference>
<accession>A0A023G911</accession>
<keyword evidence="1" id="KW-0732">Signal</keyword>
<protein>
    <submittedName>
        <fullName evidence="2">Putative lipocalin-5 1</fullName>
    </submittedName>
</protein>
<proteinExistence type="evidence at transcript level"/>